<name>A0A1M4UDQ8_9SPHI</name>
<accession>A0A1M4UDQ8</accession>
<dbReference type="PROSITE" id="PS51257">
    <property type="entry name" value="PROKAR_LIPOPROTEIN"/>
    <property type="match status" value="1"/>
</dbReference>
<dbReference type="EMBL" id="FQUQ01000001">
    <property type="protein sequence ID" value="SHE54875.1"/>
    <property type="molecule type" value="Genomic_DNA"/>
</dbReference>
<proteinExistence type="predicted"/>
<dbReference type="AlphaFoldDB" id="A0A1M4UDQ8"/>
<dbReference type="OrthoDB" id="770120at2"/>
<dbReference type="Proteomes" id="UP000184287">
    <property type="component" value="Unassembled WGS sequence"/>
</dbReference>
<protein>
    <recommendedName>
        <fullName evidence="3">Lipoprotein</fullName>
    </recommendedName>
</protein>
<keyword evidence="2" id="KW-1185">Reference proteome</keyword>
<evidence type="ECO:0000313" key="1">
    <source>
        <dbReference type="EMBL" id="SHE54875.1"/>
    </source>
</evidence>
<dbReference type="STRING" id="288992.SAMN04488522_101521"/>
<sequence>MKLIKLSILTFSLFFLTGCSDSNIEKQKKPLVKQKQVHKSSISAEDAAKMAMKKFDQYLPGILKEHDAVIDLQEAVTGDFTGDGLEDVAIYFSLAPVGGGNAIVGQGLTLYKNTGKGVKVIAGYEPDYLFSFDKISNGKIHVTKLEYSENDGRCCPSIKTAHTLTISGNTAF</sequence>
<evidence type="ECO:0000313" key="2">
    <source>
        <dbReference type="Proteomes" id="UP000184287"/>
    </source>
</evidence>
<reference evidence="2" key="1">
    <citation type="submission" date="2016-11" db="EMBL/GenBank/DDBJ databases">
        <authorList>
            <person name="Varghese N."/>
            <person name="Submissions S."/>
        </authorList>
    </citation>
    <scope>NUCLEOTIDE SEQUENCE [LARGE SCALE GENOMIC DNA]</scope>
    <source>
        <strain evidence="2">DSM 16990</strain>
    </source>
</reference>
<gene>
    <name evidence="1" type="ORF">SAMN04488522_101521</name>
</gene>
<organism evidence="1 2">
    <name type="scientific">Pedobacter caeni</name>
    <dbReference type="NCBI Taxonomy" id="288992"/>
    <lineage>
        <taxon>Bacteria</taxon>
        <taxon>Pseudomonadati</taxon>
        <taxon>Bacteroidota</taxon>
        <taxon>Sphingobacteriia</taxon>
        <taxon>Sphingobacteriales</taxon>
        <taxon>Sphingobacteriaceae</taxon>
        <taxon>Pedobacter</taxon>
    </lineage>
</organism>
<evidence type="ECO:0008006" key="3">
    <source>
        <dbReference type="Google" id="ProtNLM"/>
    </source>
</evidence>
<dbReference type="RefSeq" id="WP_073227004.1">
    <property type="nucleotide sequence ID" value="NZ_FQUQ01000001.1"/>
</dbReference>